<feature type="domain" description="DUF642" evidence="2">
    <location>
        <begin position="40"/>
        <end position="180"/>
    </location>
</feature>
<dbReference type="InterPro" id="IPR006946">
    <property type="entry name" value="DGR2-like_dom"/>
</dbReference>
<proteinExistence type="predicted"/>
<dbReference type="InterPro" id="IPR008979">
    <property type="entry name" value="Galactose-bd-like_sf"/>
</dbReference>
<dbReference type="AlphaFoldDB" id="A0AAD5TZW2"/>
<evidence type="ECO:0000259" key="2">
    <source>
        <dbReference type="Pfam" id="PF04862"/>
    </source>
</evidence>
<feature type="signal peptide" evidence="1">
    <location>
        <begin position="1"/>
        <end position="19"/>
    </location>
</feature>
<name>A0AAD5TZW2_9FUNG</name>
<keyword evidence="4" id="KW-1185">Reference proteome</keyword>
<protein>
    <recommendedName>
        <fullName evidence="2">DUF642 domain-containing protein</fullName>
    </recommendedName>
</protein>
<organism evidence="3 4">
    <name type="scientific">Clydaea vesicula</name>
    <dbReference type="NCBI Taxonomy" id="447962"/>
    <lineage>
        <taxon>Eukaryota</taxon>
        <taxon>Fungi</taxon>
        <taxon>Fungi incertae sedis</taxon>
        <taxon>Chytridiomycota</taxon>
        <taxon>Chytridiomycota incertae sedis</taxon>
        <taxon>Chytridiomycetes</taxon>
        <taxon>Lobulomycetales</taxon>
        <taxon>Lobulomycetaceae</taxon>
        <taxon>Clydaea</taxon>
    </lineage>
</organism>
<evidence type="ECO:0000256" key="1">
    <source>
        <dbReference type="SAM" id="SignalP"/>
    </source>
</evidence>
<evidence type="ECO:0000313" key="3">
    <source>
        <dbReference type="EMBL" id="KAJ3208651.1"/>
    </source>
</evidence>
<feature type="chain" id="PRO_5042148409" description="DUF642 domain-containing protein" evidence="1">
    <location>
        <begin position="20"/>
        <end position="184"/>
    </location>
</feature>
<evidence type="ECO:0000313" key="4">
    <source>
        <dbReference type="Proteomes" id="UP001211065"/>
    </source>
</evidence>
<dbReference type="Gene3D" id="2.60.120.260">
    <property type="entry name" value="Galactose-binding domain-like"/>
    <property type="match status" value="1"/>
</dbReference>
<dbReference type="Proteomes" id="UP001211065">
    <property type="component" value="Unassembled WGS sequence"/>
</dbReference>
<dbReference type="SUPFAM" id="SSF49785">
    <property type="entry name" value="Galactose-binding domain-like"/>
    <property type="match status" value="1"/>
</dbReference>
<reference evidence="3" key="1">
    <citation type="submission" date="2020-05" db="EMBL/GenBank/DDBJ databases">
        <title>Phylogenomic resolution of chytrid fungi.</title>
        <authorList>
            <person name="Stajich J.E."/>
            <person name="Amses K."/>
            <person name="Simmons R."/>
            <person name="Seto K."/>
            <person name="Myers J."/>
            <person name="Bonds A."/>
            <person name="Quandt C.A."/>
            <person name="Barry K."/>
            <person name="Liu P."/>
            <person name="Grigoriev I."/>
            <person name="Longcore J.E."/>
            <person name="James T.Y."/>
        </authorList>
    </citation>
    <scope>NUCLEOTIDE SEQUENCE</scope>
    <source>
        <strain evidence="3">JEL0476</strain>
    </source>
</reference>
<dbReference type="Pfam" id="PF04862">
    <property type="entry name" value="DUF642"/>
    <property type="match status" value="1"/>
</dbReference>
<keyword evidence="1" id="KW-0732">Signal</keyword>
<comment type="caution">
    <text evidence="3">The sequence shown here is derived from an EMBL/GenBank/DDBJ whole genome shotgun (WGS) entry which is preliminary data.</text>
</comment>
<dbReference type="EMBL" id="JADGJW010000983">
    <property type="protein sequence ID" value="KAJ3208651.1"/>
    <property type="molecule type" value="Genomic_DNA"/>
</dbReference>
<gene>
    <name evidence="3" type="ORF">HK099_008678</name>
</gene>
<accession>A0AAD5TZW2</accession>
<sequence length="184" mass="20527">MQRINLIFLISLLFATVYSACNTDNLVSNFNFEKFDSLTGSYILSPWKYTVLFNDPHDGELYSYYVRQETPRNQAASLNTPGRTEVFQNVTLNPDKKYTLSFATAANDLCKSATKQATGYFGIGESLYSFTSTKTWEWVSYTFNVDKADNVIRFGSSTSGVDGDDIVESVCGPVIDDVLLTVSC</sequence>